<dbReference type="AlphaFoldDB" id="N0B7P0"/>
<dbReference type="STRING" id="670307.HYPDE_24253"/>
<name>N0B7P0_9HYPH</name>
<reference evidence="4 5" key="1">
    <citation type="journal article" date="2013" name="Genome Announc.">
        <title>Genome sequences for three denitrifying bacterial strains isolated from a uranium- and nitrate-contaminated subsurface environment.</title>
        <authorList>
            <person name="Venkatramanan R."/>
            <person name="Prakash O."/>
            <person name="Woyke T."/>
            <person name="Chain P."/>
            <person name="Goodwin L.A."/>
            <person name="Watson D."/>
            <person name="Brooks S."/>
            <person name="Kostka J.E."/>
            <person name="Green S.J."/>
        </authorList>
    </citation>
    <scope>NUCLEOTIDE SEQUENCE [LARGE SCALE GENOMIC DNA]</scope>
    <source>
        <strain evidence="4 5">1NES1</strain>
    </source>
</reference>
<dbReference type="PRINTS" id="PR01438">
    <property type="entry name" value="UNVRSLSTRESS"/>
</dbReference>
<dbReference type="HOGENOM" id="CLU_049301_11_0_5"/>
<accession>N0B7P0</accession>
<dbReference type="GO" id="GO:0005737">
    <property type="term" value="C:cytoplasm"/>
    <property type="evidence" value="ECO:0007669"/>
    <property type="project" value="UniProtKB-SubCell"/>
</dbReference>
<proteinExistence type="inferred from homology"/>
<keyword evidence="2" id="KW-0963">Cytoplasm</keyword>
<feature type="domain" description="UspA" evidence="3">
    <location>
        <begin position="1"/>
        <end position="145"/>
    </location>
</feature>
<dbReference type="KEGG" id="hdt:HYPDE_24253"/>
<evidence type="ECO:0000259" key="3">
    <source>
        <dbReference type="Pfam" id="PF00582"/>
    </source>
</evidence>
<evidence type="ECO:0000256" key="1">
    <source>
        <dbReference type="ARBA" id="ARBA00008791"/>
    </source>
</evidence>
<dbReference type="PIRSF" id="PIRSF006276">
    <property type="entry name" value="UspA"/>
    <property type="match status" value="1"/>
</dbReference>
<dbReference type="Proteomes" id="UP000005952">
    <property type="component" value="Chromosome"/>
</dbReference>
<dbReference type="InterPro" id="IPR006015">
    <property type="entry name" value="Universal_stress_UspA"/>
</dbReference>
<dbReference type="InterPro" id="IPR006016">
    <property type="entry name" value="UspA"/>
</dbReference>
<evidence type="ECO:0000313" key="4">
    <source>
        <dbReference type="EMBL" id="AGK56536.1"/>
    </source>
</evidence>
<comment type="similarity">
    <text evidence="1 2">Belongs to the universal stress protein A family.</text>
</comment>
<dbReference type="EMBL" id="CP005587">
    <property type="protein sequence ID" value="AGK56536.1"/>
    <property type="molecule type" value="Genomic_DNA"/>
</dbReference>
<organism evidence="4 5">
    <name type="scientific">Hyphomicrobium denitrificans 1NES1</name>
    <dbReference type="NCBI Taxonomy" id="670307"/>
    <lineage>
        <taxon>Bacteria</taxon>
        <taxon>Pseudomonadati</taxon>
        <taxon>Pseudomonadota</taxon>
        <taxon>Alphaproteobacteria</taxon>
        <taxon>Hyphomicrobiales</taxon>
        <taxon>Hyphomicrobiaceae</taxon>
        <taxon>Hyphomicrobium</taxon>
    </lineage>
</organism>
<dbReference type="Gene3D" id="3.40.50.620">
    <property type="entry name" value="HUPs"/>
    <property type="match status" value="1"/>
</dbReference>
<sequence>MFKHLLIATDGSELSKKAVEQGLSLAKSLGAKVTAVTVTEPFAASVPIEVALVFSAEEYEKAVRSSAENILQSVSAVMAASGIPCETVHVKNQYPADGILDTAQARGCDLIVMGSHGRRGLSRLVLGSQANRVVTQSAVPVLICR</sequence>
<dbReference type="PANTHER" id="PTHR46268:SF15">
    <property type="entry name" value="UNIVERSAL STRESS PROTEIN HP_0031"/>
    <property type="match status" value="1"/>
</dbReference>
<dbReference type="eggNOG" id="COG0589">
    <property type="taxonomic scope" value="Bacteria"/>
</dbReference>
<dbReference type="RefSeq" id="WP_015596574.1">
    <property type="nucleotide sequence ID" value="NC_021172.1"/>
</dbReference>
<comment type="subcellular location">
    <subcellularLocation>
        <location evidence="2">Cytoplasm</location>
    </subcellularLocation>
</comment>
<dbReference type="OrthoDB" id="5564966at2"/>
<keyword evidence="5" id="KW-1185">Reference proteome</keyword>
<protein>
    <recommendedName>
        <fullName evidence="2">Universal stress protein</fullName>
    </recommendedName>
</protein>
<dbReference type="Pfam" id="PF00582">
    <property type="entry name" value="Usp"/>
    <property type="match status" value="1"/>
</dbReference>
<dbReference type="PANTHER" id="PTHR46268">
    <property type="entry name" value="STRESS RESPONSE PROTEIN NHAX"/>
    <property type="match status" value="1"/>
</dbReference>
<evidence type="ECO:0000313" key="5">
    <source>
        <dbReference type="Proteomes" id="UP000005952"/>
    </source>
</evidence>
<evidence type="ECO:0000256" key="2">
    <source>
        <dbReference type="PIRNR" id="PIRNR006276"/>
    </source>
</evidence>
<dbReference type="InterPro" id="IPR014729">
    <property type="entry name" value="Rossmann-like_a/b/a_fold"/>
</dbReference>
<dbReference type="CDD" id="cd00293">
    <property type="entry name" value="USP-like"/>
    <property type="match status" value="1"/>
</dbReference>
<gene>
    <name evidence="4" type="ORF">HYPDE_24253</name>
</gene>
<dbReference type="SUPFAM" id="SSF52402">
    <property type="entry name" value="Adenine nucleotide alpha hydrolases-like"/>
    <property type="match status" value="1"/>
</dbReference>